<dbReference type="InterPro" id="IPR043504">
    <property type="entry name" value="Peptidase_S1_PA_chymotrypsin"/>
</dbReference>
<dbReference type="PROSITE" id="PS00134">
    <property type="entry name" value="TRYPSIN_HIS"/>
    <property type="match status" value="1"/>
</dbReference>
<dbReference type="InterPro" id="IPR050430">
    <property type="entry name" value="Peptidase_S1"/>
</dbReference>
<dbReference type="Proteomes" id="UP001054902">
    <property type="component" value="Unassembled WGS sequence"/>
</dbReference>
<keyword evidence="5" id="KW-0472">Membrane</keyword>
<dbReference type="InterPro" id="IPR001254">
    <property type="entry name" value="Trypsin_dom"/>
</dbReference>
<reference evidence="8 9" key="2">
    <citation type="journal article" date="2021" name="Sci. Rep.">
        <title>The genome of the diatom Chaetoceros tenuissimus carries an ancient integrated fragment of an extant virus.</title>
        <authorList>
            <person name="Hongo Y."/>
            <person name="Kimura K."/>
            <person name="Takaki Y."/>
            <person name="Yoshida Y."/>
            <person name="Baba S."/>
            <person name="Kobayashi G."/>
            <person name="Nagasaki K."/>
            <person name="Hano T."/>
            <person name="Tomaru Y."/>
        </authorList>
    </citation>
    <scope>NUCLEOTIDE SEQUENCE [LARGE SCALE GENOMIC DNA]</scope>
    <source>
        <strain evidence="8 9">NIES-3715</strain>
    </source>
</reference>
<gene>
    <name evidence="7" type="ORF">CTEN210_04542</name>
    <name evidence="8" type="ORF">CTEN210_17743</name>
</gene>
<evidence type="ECO:0000313" key="8">
    <source>
        <dbReference type="EMBL" id="GFH61267.1"/>
    </source>
</evidence>
<comment type="caution">
    <text evidence="8">The sequence shown here is derived from an EMBL/GenBank/DDBJ whole genome shotgun (WGS) entry which is preliminary data.</text>
</comment>
<name>A0AAD3DC58_9STRA</name>
<sequence>MHPTKVLTFTISAMLIIFASVLLIEIRNKSDDDMNGRNADTLERDADNGVSERIMFGSRAPFDKYPWFAEGIGCGAALIAPEFLVTASHCNVDRFRRVKIGAVCTGRVNEDRRYDNCGAPVEERYRKRVFKLTEKNGLHTDLMLIQLDQRAQVTPVAIDDGTLVNAYAAGKGNLWTPGFGQTQFGSSSDYLMEVSGKFVPPKECHKRTKDQDDIAAIVDGMICVQNDNARKQACFGDSGGPLYDWSANKIIGVVSTGNKSCRGYPAIYTSLGDHYNWIKNIICMHHTDPKPSMCYDKPKPMLSSKPHFPPSLQPSAHPSIQPSPAFVTGTEGIRTSPTALASANTSFCETYSYTREDDGKVFAEKFCKSDNVQKRFDMFEISLPQRGLEKSDGKYLARTRAWENVSNSKSTGSTRNIADKNQISPSCQVGQDHMSICETACSKVANGLFEICNYQVRECKQKPSDDGECLTFGSCDFSDCKWFWNILDV</sequence>
<comment type="similarity">
    <text evidence="1">Belongs to the peptidase S1 family.</text>
</comment>
<dbReference type="Pfam" id="PF00089">
    <property type="entry name" value="Trypsin"/>
    <property type="match status" value="1"/>
</dbReference>
<dbReference type="SMART" id="SM00020">
    <property type="entry name" value="Tryp_SPc"/>
    <property type="match status" value="1"/>
</dbReference>
<keyword evidence="2" id="KW-0843">Virulence</keyword>
<evidence type="ECO:0000313" key="7">
    <source>
        <dbReference type="EMBL" id="GFH48066.1"/>
    </source>
</evidence>
<proteinExistence type="inferred from homology"/>
<accession>A0AAD3DC58</accession>
<dbReference type="InterPro" id="IPR001314">
    <property type="entry name" value="Peptidase_S1A"/>
</dbReference>
<keyword evidence="5" id="KW-1133">Transmembrane helix</keyword>
<feature type="domain" description="Peptidase S1" evidence="6">
    <location>
        <begin position="54"/>
        <end position="283"/>
    </location>
</feature>
<dbReference type="PANTHER" id="PTHR24276:SF98">
    <property type="entry name" value="FI18310P1-RELATED"/>
    <property type="match status" value="1"/>
</dbReference>
<evidence type="ECO:0000313" key="9">
    <source>
        <dbReference type="Proteomes" id="UP001054902"/>
    </source>
</evidence>
<evidence type="ECO:0000256" key="1">
    <source>
        <dbReference type="ARBA" id="ARBA00007664"/>
    </source>
</evidence>
<keyword evidence="4" id="KW-0325">Glycoprotein</keyword>
<dbReference type="AlphaFoldDB" id="A0AAD3DC58"/>
<evidence type="ECO:0000256" key="2">
    <source>
        <dbReference type="ARBA" id="ARBA00023026"/>
    </source>
</evidence>
<evidence type="ECO:0000256" key="3">
    <source>
        <dbReference type="ARBA" id="ARBA00023157"/>
    </source>
</evidence>
<feature type="transmembrane region" description="Helical" evidence="5">
    <location>
        <begin position="6"/>
        <end position="24"/>
    </location>
</feature>
<dbReference type="EMBL" id="BLLK01000025">
    <property type="protein sequence ID" value="GFH48066.1"/>
    <property type="molecule type" value="Genomic_DNA"/>
</dbReference>
<dbReference type="PANTHER" id="PTHR24276">
    <property type="entry name" value="POLYSERASE-RELATED"/>
    <property type="match status" value="1"/>
</dbReference>
<protein>
    <recommendedName>
        <fullName evidence="6">Peptidase S1 domain-containing protein</fullName>
    </recommendedName>
</protein>
<dbReference type="InterPro" id="IPR009003">
    <property type="entry name" value="Peptidase_S1_PA"/>
</dbReference>
<dbReference type="Gene3D" id="2.40.10.10">
    <property type="entry name" value="Trypsin-like serine proteases"/>
    <property type="match status" value="1"/>
</dbReference>
<keyword evidence="3" id="KW-1015">Disulfide bond</keyword>
<dbReference type="GO" id="GO:0004252">
    <property type="term" value="F:serine-type endopeptidase activity"/>
    <property type="evidence" value="ECO:0007669"/>
    <property type="project" value="InterPro"/>
</dbReference>
<dbReference type="InterPro" id="IPR018114">
    <property type="entry name" value="TRYPSIN_HIS"/>
</dbReference>
<keyword evidence="9" id="KW-1185">Reference proteome</keyword>
<dbReference type="SUPFAM" id="SSF50494">
    <property type="entry name" value="Trypsin-like serine proteases"/>
    <property type="match status" value="1"/>
</dbReference>
<dbReference type="EMBL" id="BLLK01000074">
    <property type="protein sequence ID" value="GFH61267.1"/>
    <property type="molecule type" value="Genomic_DNA"/>
</dbReference>
<organism evidence="8 9">
    <name type="scientific">Chaetoceros tenuissimus</name>
    <dbReference type="NCBI Taxonomy" id="426638"/>
    <lineage>
        <taxon>Eukaryota</taxon>
        <taxon>Sar</taxon>
        <taxon>Stramenopiles</taxon>
        <taxon>Ochrophyta</taxon>
        <taxon>Bacillariophyta</taxon>
        <taxon>Coscinodiscophyceae</taxon>
        <taxon>Chaetocerotophycidae</taxon>
        <taxon>Chaetocerotales</taxon>
        <taxon>Chaetocerotaceae</taxon>
        <taxon>Chaetoceros</taxon>
    </lineage>
</organism>
<dbReference type="PROSITE" id="PS50240">
    <property type="entry name" value="TRYPSIN_DOM"/>
    <property type="match status" value="1"/>
</dbReference>
<evidence type="ECO:0000256" key="5">
    <source>
        <dbReference type="SAM" id="Phobius"/>
    </source>
</evidence>
<evidence type="ECO:0000256" key="4">
    <source>
        <dbReference type="ARBA" id="ARBA00023180"/>
    </source>
</evidence>
<evidence type="ECO:0000259" key="6">
    <source>
        <dbReference type="PROSITE" id="PS50240"/>
    </source>
</evidence>
<keyword evidence="5" id="KW-0812">Transmembrane</keyword>
<reference evidence="8" key="1">
    <citation type="submission" date="2020-02" db="EMBL/GenBank/DDBJ databases">
        <authorList>
            <person name="Hongo Y."/>
            <person name="Kimura K."/>
            <person name="Takaki Y."/>
            <person name="Tomaru Y."/>
        </authorList>
    </citation>
    <scope>NUCLEOTIDE SEQUENCE</scope>
    <source>
        <strain evidence="8">NIES-3715</strain>
    </source>
</reference>
<dbReference type="GO" id="GO:0006508">
    <property type="term" value="P:proteolysis"/>
    <property type="evidence" value="ECO:0007669"/>
    <property type="project" value="InterPro"/>
</dbReference>
<dbReference type="PRINTS" id="PR00722">
    <property type="entry name" value="CHYMOTRYPSIN"/>
</dbReference>